<sequence>MNRKYIFFDIDGTLTDLKTGKLVSSAVETIEKLKEAGHFVSIATGRAYYKTKKIAQMAHIDHVVANGGACLVYHNKVIKNSPLDKEKAIQLLKEADLLGLGILISPNDSIDVIMKDERFIRQVGFRQEPTRYFYQKDLDFEDISDIYKIYIAYTERIENLTLKDTLGHIHFVDKYLTYQHDAKDQGIKEMIGLAQGKDEDVFVFGDGENDLVMFKDEWTKIAMSNGYPELLNKADYITDTPIQNGIQKACLKYGLIK</sequence>
<gene>
    <name evidence="1" type="ORF">HMPREF9943_01505</name>
</gene>
<dbReference type="Pfam" id="PF08282">
    <property type="entry name" value="Hydrolase_3"/>
    <property type="match status" value="1"/>
</dbReference>
<dbReference type="OrthoDB" id="9810101at2"/>
<keyword evidence="2" id="KW-1185">Reference proteome</keyword>
<dbReference type="PATRIC" id="fig|999415.3.peg.1532"/>
<dbReference type="PANTHER" id="PTHR10000:SF25">
    <property type="entry name" value="PHOSPHATASE YKRA-RELATED"/>
    <property type="match status" value="1"/>
</dbReference>
<comment type="caution">
    <text evidence="1">The sequence shown here is derived from an EMBL/GenBank/DDBJ whole genome shotgun (WGS) entry which is preliminary data.</text>
</comment>
<dbReference type="InterPro" id="IPR006379">
    <property type="entry name" value="HAD-SF_hydro_IIB"/>
</dbReference>
<accession>M2P757</accession>
<dbReference type="InterPro" id="IPR023214">
    <property type="entry name" value="HAD_sf"/>
</dbReference>
<dbReference type="STRING" id="999415.HMPREF9943_01505"/>
<name>M2P757_9FIRM</name>
<evidence type="ECO:0000313" key="1">
    <source>
        <dbReference type="EMBL" id="EMD16102.1"/>
    </source>
</evidence>
<reference evidence="1 2" key="1">
    <citation type="submission" date="2013-02" db="EMBL/GenBank/DDBJ databases">
        <title>The Genome Sequence of Lactobacillus catenaformis F0143.</title>
        <authorList>
            <consortium name="The Broad Institute Genome Sequencing Platform"/>
            <person name="Earl A."/>
            <person name="Ward D."/>
            <person name="Feldgarden M."/>
            <person name="Gevers D."/>
            <person name="Izard J."/>
            <person name="Blanton J.M."/>
            <person name="Mathney J."/>
            <person name="Dewhirst F.E."/>
            <person name="Young S.K."/>
            <person name="Zeng Q."/>
            <person name="Gargeya S."/>
            <person name="Fitzgerald M."/>
            <person name="Haas B."/>
            <person name="Abouelleil A."/>
            <person name="Alvarado L."/>
            <person name="Arachchi H.M."/>
            <person name="Berlin A."/>
            <person name="Chapman S.B."/>
            <person name="Gearin G."/>
            <person name="Goldberg J."/>
            <person name="Griggs A."/>
            <person name="Gujja S."/>
            <person name="Hansen M."/>
            <person name="Heiman D."/>
            <person name="Howarth C."/>
            <person name="Larimer J."/>
            <person name="Lui A."/>
            <person name="MacDonald P.J.P."/>
            <person name="McCowen C."/>
            <person name="Montmayeur A."/>
            <person name="Murphy C."/>
            <person name="Neiman D."/>
            <person name="Pearson M."/>
            <person name="Priest M."/>
            <person name="Roberts A."/>
            <person name="Saif S."/>
            <person name="Shea T."/>
            <person name="Sisk P."/>
            <person name="Stolte C."/>
            <person name="Sykes S."/>
            <person name="Wortman J."/>
            <person name="Nusbaum C."/>
            <person name="Birren B."/>
        </authorList>
    </citation>
    <scope>NUCLEOTIDE SEQUENCE [LARGE SCALE GENOMIC DNA]</scope>
    <source>
        <strain evidence="1 2">OT 569</strain>
    </source>
</reference>
<organism evidence="1 2">
    <name type="scientific">Eggerthia catenaformis OT 569 = DSM 20559</name>
    <dbReference type="NCBI Taxonomy" id="999415"/>
    <lineage>
        <taxon>Bacteria</taxon>
        <taxon>Bacillati</taxon>
        <taxon>Bacillota</taxon>
        <taxon>Erysipelotrichia</taxon>
        <taxon>Erysipelotrichales</taxon>
        <taxon>Coprobacillaceae</taxon>
        <taxon>Eggerthia</taxon>
    </lineage>
</organism>
<dbReference type="Proteomes" id="UP000011758">
    <property type="component" value="Unassembled WGS sequence"/>
</dbReference>
<dbReference type="Gene3D" id="3.30.1240.10">
    <property type="match status" value="1"/>
</dbReference>
<protein>
    <submittedName>
        <fullName evidence="1">Cof-like hydrolase</fullName>
    </submittedName>
</protein>
<dbReference type="BioCyc" id="ECAT999415-HMP:GTTI-1550-MONOMER"/>
<dbReference type="GO" id="GO:0005829">
    <property type="term" value="C:cytosol"/>
    <property type="evidence" value="ECO:0007669"/>
    <property type="project" value="TreeGrafter"/>
</dbReference>
<dbReference type="EMBL" id="AGEJ01000024">
    <property type="protein sequence ID" value="EMD16102.1"/>
    <property type="molecule type" value="Genomic_DNA"/>
</dbReference>
<dbReference type="GO" id="GO:0000287">
    <property type="term" value="F:magnesium ion binding"/>
    <property type="evidence" value="ECO:0007669"/>
    <property type="project" value="TreeGrafter"/>
</dbReference>
<dbReference type="SUPFAM" id="SSF56784">
    <property type="entry name" value="HAD-like"/>
    <property type="match status" value="1"/>
</dbReference>
<dbReference type="Gene3D" id="3.40.50.1000">
    <property type="entry name" value="HAD superfamily/HAD-like"/>
    <property type="match status" value="1"/>
</dbReference>
<dbReference type="NCBIfam" id="TIGR01484">
    <property type="entry name" value="HAD-SF-IIB"/>
    <property type="match status" value="1"/>
</dbReference>
<dbReference type="eggNOG" id="COG0561">
    <property type="taxonomic scope" value="Bacteria"/>
</dbReference>
<dbReference type="InterPro" id="IPR036412">
    <property type="entry name" value="HAD-like_sf"/>
</dbReference>
<evidence type="ECO:0000313" key="2">
    <source>
        <dbReference type="Proteomes" id="UP000011758"/>
    </source>
</evidence>
<dbReference type="GO" id="GO:0016791">
    <property type="term" value="F:phosphatase activity"/>
    <property type="evidence" value="ECO:0007669"/>
    <property type="project" value="TreeGrafter"/>
</dbReference>
<proteinExistence type="predicted"/>
<dbReference type="AlphaFoldDB" id="M2P757"/>
<dbReference type="RefSeq" id="WP_004803671.1">
    <property type="nucleotide sequence ID" value="NZ_KB446649.1"/>
</dbReference>
<dbReference type="PANTHER" id="PTHR10000">
    <property type="entry name" value="PHOSPHOSERINE PHOSPHATASE"/>
    <property type="match status" value="1"/>
</dbReference>
<keyword evidence="1" id="KW-0378">Hydrolase</keyword>